<evidence type="ECO:0000259" key="3">
    <source>
        <dbReference type="Pfam" id="PF21771"/>
    </source>
</evidence>
<keyword evidence="5" id="KW-1185">Reference proteome</keyword>
<sequence>MFPSLPQEIEAEFSTSAFEALERDFQEVLSELTGDDSLSKFRDEYSKLHRALTKSHDQEKRLIKKCRELNTEIVNNAAKVQSALYMAQKDDTTIASLRKEIEKAWKLVDQAHDKEVKAKDTIGQLKDEIANLSKLVEKGAGLSAGQENMVKELLRVRDELQRSAEEQGAACKVLETQLREVHKGKEALEEKQESNAAKMEVMEETIAARNAEISREQRRRERMDKELRDLRAKLDKKAAEQESVGAEVAVAKTQVGQLEKQLTEARATMEKYLRDYDALYQRTTKLTEDLEEQMEKTGSVHTDLVQSQKEHKMARDECTRMATEKNQMERKVEREHKAAMRYRQLFDESKTPLAMAQQEIQSLNKELEIYKRREDSTRKEVDVLERDKNLQLTQIQKVEEKVKVTEDEVKQQERVAYSLENELAQFKAETVKQRTTIYGLEKEREKYGVEASEQRTMYLQAMEEVKMREIRINELQKKIGEWEAKLKQQQQLYESVRSDRNLYSKNLIESQDEIAEMKRKFKIMNHQIEQLKEEISAKDSALVKEHFDHQKVQKQREQQRNEISRMKRLLGQNDDIIHKQDAEIRRLASMIRRMDEEALTQRKEYDQVINERDILGTQLIRRNDELALLYEKLKIQQSTLRKGEAQYSARVEDIRLLKLKIKDLQREAVIAKGNVVNVDGVRRELMHKNKELLQEKTKVKALSEELENPMNVHRWRKLEGSDPATYEMIQKIQTLQQRLIKKTEEVVEKDMLLQEKERLYLELKKILARQPGPEVAEQLSFYQSSLKEKTRQMKAMASELNMYQAQVNEYKYEIERLTRELQDVKRKFYEAKRREALAREMEEEENIAGRQMAKSQAQKAQQATTRFTGGGFAIK</sequence>
<feature type="coiled-coil region" evidence="2">
    <location>
        <begin position="171"/>
        <end position="282"/>
    </location>
</feature>
<dbReference type="EMBL" id="BRYB01001200">
    <property type="protein sequence ID" value="GMI20326.1"/>
    <property type="molecule type" value="Genomic_DNA"/>
</dbReference>
<feature type="coiled-coil region" evidence="2">
    <location>
        <begin position="654"/>
        <end position="705"/>
    </location>
</feature>
<dbReference type="InterPro" id="IPR049270">
    <property type="entry name" value="CFAP58_CC"/>
</dbReference>
<keyword evidence="1 2" id="KW-0175">Coiled coil</keyword>
<feature type="domain" description="Cilia- and flagella-associated protein 58 central coiled coil" evidence="3">
    <location>
        <begin position="370"/>
        <end position="670"/>
    </location>
</feature>
<reference evidence="4 5" key="1">
    <citation type="journal article" date="2023" name="Commun. Biol.">
        <title>Genome analysis of Parmales, the sister group of diatoms, reveals the evolutionary specialization of diatoms from phago-mixotrophs to photoautotrophs.</title>
        <authorList>
            <person name="Ban H."/>
            <person name="Sato S."/>
            <person name="Yoshikawa S."/>
            <person name="Yamada K."/>
            <person name="Nakamura Y."/>
            <person name="Ichinomiya M."/>
            <person name="Sato N."/>
            <person name="Blanc-Mathieu R."/>
            <person name="Endo H."/>
            <person name="Kuwata A."/>
            <person name="Ogata H."/>
        </authorList>
    </citation>
    <scope>NUCLEOTIDE SEQUENCE [LARGE SCALE GENOMIC DNA]</scope>
</reference>
<organism evidence="4 5">
    <name type="scientific">Tetraparma gracilis</name>
    <dbReference type="NCBI Taxonomy" id="2962635"/>
    <lineage>
        <taxon>Eukaryota</taxon>
        <taxon>Sar</taxon>
        <taxon>Stramenopiles</taxon>
        <taxon>Ochrophyta</taxon>
        <taxon>Bolidophyceae</taxon>
        <taxon>Parmales</taxon>
        <taxon>Triparmaceae</taxon>
        <taxon>Tetraparma</taxon>
    </lineage>
</organism>
<accession>A0ABQ6M637</accession>
<evidence type="ECO:0000313" key="4">
    <source>
        <dbReference type="EMBL" id="GMI20326.1"/>
    </source>
</evidence>
<dbReference type="Pfam" id="PF21771">
    <property type="entry name" value="CFAP58_CC"/>
    <property type="match status" value="1"/>
</dbReference>
<dbReference type="PANTHER" id="PTHR32083:SF0">
    <property type="entry name" value="CILIA AND FLAGELLA-ASSOCIATED PROTEIN 58"/>
    <property type="match status" value="1"/>
</dbReference>
<feature type="coiled-coil region" evidence="2">
    <location>
        <begin position="458"/>
        <end position="569"/>
    </location>
</feature>
<evidence type="ECO:0000313" key="5">
    <source>
        <dbReference type="Proteomes" id="UP001165060"/>
    </source>
</evidence>
<proteinExistence type="predicted"/>
<feature type="coiled-coil region" evidence="2">
    <location>
        <begin position="353"/>
        <end position="429"/>
    </location>
</feature>
<evidence type="ECO:0000256" key="2">
    <source>
        <dbReference type="SAM" id="Coils"/>
    </source>
</evidence>
<comment type="caution">
    <text evidence="4">The sequence shown here is derived from an EMBL/GenBank/DDBJ whole genome shotgun (WGS) entry which is preliminary data.</text>
</comment>
<dbReference type="PANTHER" id="PTHR32083">
    <property type="entry name" value="CILIA AND FLAGELLA-ASSOCIATED PROTEIN 58-RELATED"/>
    <property type="match status" value="1"/>
</dbReference>
<dbReference type="Proteomes" id="UP001165060">
    <property type="component" value="Unassembled WGS sequence"/>
</dbReference>
<name>A0ABQ6M637_9STRA</name>
<protein>
    <recommendedName>
        <fullName evidence="3">Cilia- and flagella-associated protein 58 central coiled coil domain-containing protein</fullName>
    </recommendedName>
</protein>
<evidence type="ECO:0000256" key="1">
    <source>
        <dbReference type="ARBA" id="ARBA00023054"/>
    </source>
</evidence>
<gene>
    <name evidence="4" type="ORF">TeGR_g10879</name>
</gene>
<feature type="coiled-coil region" evidence="2">
    <location>
        <begin position="786"/>
        <end position="834"/>
    </location>
</feature>